<reference evidence="3" key="1">
    <citation type="submission" date="2014-09" db="EMBL/GenBank/DDBJ databases">
        <title>Genome sequence of the luminous mushroom Mycena chlorophos for searching fungal bioluminescence genes.</title>
        <authorList>
            <person name="Tanaka Y."/>
            <person name="Kasuga D."/>
            <person name="Oba Y."/>
            <person name="Hase S."/>
            <person name="Sato K."/>
            <person name="Oba Y."/>
            <person name="Sakakibara Y."/>
        </authorList>
    </citation>
    <scope>NUCLEOTIDE SEQUENCE</scope>
</reference>
<dbReference type="EMBL" id="DF849984">
    <property type="protein sequence ID" value="GAT61157.1"/>
    <property type="molecule type" value="Genomic_DNA"/>
</dbReference>
<keyword evidence="2" id="KW-1133">Transmembrane helix</keyword>
<gene>
    <name evidence="3" type="ORF">MCHLO_17207</name>
</gene>
<keyword evidence="2" id="KW-0812">Transmembrane</keyword>
<evidence type="ECO:0000256" key="1">
    <source>
        <dbReference type="SAM" id="MobiDB-lite"/>
    </source>
</evidence>
<feature type="compositionally biased region" description="Basic and acidic residues" evidence="1">
    <location>
        <begin position="181"/>
        <end position="199"/>
    </location>
</feature>
<feature type="compositionally biased region" description="Polar residues" evidence="1">
    <location>
        <begin position="266"/>
        <end position="276"/>
    </location>
</feature>
<feature type="region of interest" description="Disordered" evidence="1">
    <location>
        <begin position="139"/>
        <end position="276"/>
    </location>
</feature>
<dbReference type="Proteomes" id="UP000815677">
    <property type="component" value="Unassembled WGS sequence"/>
</dbReference>
<keyword evidence="4" id="KW-1185">Reference proteome</keyword>
<feature type="compositionally biased region" description="Polar residues" evidence="1">
    <location>
        <begin position="239"/>
        <end position="250"/>
    </location>
</feature>
<name>A0ABQ0MCX1_MYCCL</name>
<proteinExistence type="predicted"/>
<evidence type="ECO:0000313" key="4">
    <source>
        <dbReference type="Proteomes" id="UP000815677"/>
    </source>
</evidence>
<feature type="transmembrane region" description="Helical" evidence="2">
    <location>
        <begin position="107"/>
        <end position="130"/>
    </location>
</feature>
<evidence type="ECO:0000313" key="3">
    <source>
        <dbReference type="EMBL" id="GAT61157.1"/>
    </source>
</evidence>
<sequence>MATEPSHPRIPLRRSPGESRELFSPNQAALEVYRPSDAFARKIHEYRDAHKAPIPWAVVAILSVGANGQFSTLHTPTPSRNPSVHTASTSVTAVPTTQSSSPLDLRIAVGAALGGAALLALLIVGIWLLLRKRHARYSRDQSLQWKPHPRDGASELGLPPPTPFVVGLPDSDRRERRVRRDRNQPRRAQYEHDEKRDDGLGGDAEDDDDEMTMVGHAPLATSPPRKSQFMAGALPESWPPSNQELSVPSSMPQPPPLVLAPLRAQRQASTSRTIIR</sequence>
<feature type="region of interest" description="Disordered" evidence="1">
    <location>
        <begin position="1"/>
        <end position="21"/>
    </location>
</feature>
<accession>A0ABQ0MCX1</accession>
<organism evidence="3 4">
    <name type="scientific">Mycena chlorophos</name>
    <name type="common">Agaric fungus</name>
    <name type="synonym">Agaricus chlorophos</name>
    <dbReference type="NCBI Taxonomy" id="658473"/>
    <lineage>
        <taxon>Eukaryota</taxon>
        <taxon>Fungi</taxon>
        <taxon>Dikarya</taxon>
        <taxon>Basidiomycota</taxon>
        <taxon>Agaricomycotina</taxon>
        <taxon>Agaricomycetes</taxon>
        <taxon>Agaricomycetidae</taxon>
        <taxon>Agaricales</taxon>
        <taxon>Marasmiineae</taxon>
        <taxon>Mycenaceae</taxon>
        <taxon>Mycena</taxon>
    </lineage>
</organism>
<evidence type="ECO:0000256" key="2">
    <source>
        <dbReference type="SAM" id="Phobius"/>
    </source>
</evidence>
<protein>
    <submittedName>
        <fullName evidence="3">Uncharacterized protein</fullName>
    </submittedName>
</protein>
<keyword evidence="2" id="KW-0472">Membrane</keyword>